<evidence type="ECO:0000313" key="14">
    <source>
        <dbReference type="RefSeq" id="XP_033773028.1"/>
    </source>
</evidence>
<dbReference type="AlphaFoldDB" id="A0A6P8PDX4"/>
<evidence type="ECO:0000313" key="13">
    <source>
        <dbReference type="Proteomes" id="UP000515159"/>
    </source>
</evidence>
<feature type="transmembrane region" description="Helical" evidence="11">
    <location>
        <begin position="21"/>
        <end position="43"/>
    </location>
</feature>
<evidence type="ECO:0000256" key="3">
    <source>
        <dbReference type="ARBA" id="ARBA00022737"/>
    </source>
</evidence>
<evidence type="ECO:0000256" key="4">
    <source>
        <dbReference type="ARBA" id="ARBA00022771"/>
    </source>
</evidence>
<accession>A0A6P8PDX4</accession>
<comment type="subcellular location">
    <subcellularLocation>
        <location evidence="1">Nucleus</location>
        <location evidence="1">Nucleolus</location>
    </subcellularLocation>
</comment>
<feature type="compositionally biased region" description="Basic residues" evidence="10">
    <location>
        <begin position="625"/>
        <end position="638"/>
    </location>
</feature>
<keyword evidence="6" id="KW-0539">Nucleus</keyword>
<evidence type="ECO:0000256" key="11">
    <source>
        <dbReference type="SAM" id="Phobius"/>
    </source>
</evidence>
<dbReference type="InterPro" id="IPR036875">
    <property type="entry name" value="Znf_CCHC_sf"/>
</dbReference>
<keyword evidence="11" id="KW-0812">Transmembrane</keyword>
<evidence type="ECO:0000256" key="9">
    <source>
        <dbReference type="PROSITE-ProRule" id="PRU00047"/>
    </source>
</evidence>
<dbReference type="PANTHER" id="PTHR46543">
    <property type="entry name" value="ZINC FINGER CCHC DOMAIN-CONTAINING PROTEIN 7"/>
    <property type="match status" value="1"/>
</dbReference>
<dbReference type="PROSITE" id="PS50158">
    <property type="entry name" value="ZF_CCHC"/>
    <property type="match status" value="3"/>
</dbReference>
<evidence type="ECO:0000259" key="12">
    <source>
        <dbReference type="PROSITE" id="PS50158"/>
    </source>
</evidence>
<dbReference type="GO" id="GO:0005730">
    <property type="term" value="C:nucleolus"/>
    <property type="evidence" value="ECO:0007669"/>
    <property type="project" value="UniProtKB-SubCell"/>
</dbReference>
<keyword evidence="13" id="KW-1185">Reference proteome</keyword>
<sequence>MVNSQPRENLRHVATALRACPAYFLLAFDVFFGCLTCVSGWLLRGARRLNSLFMMFGGYEDIEAYEDDLYRDDSSSVQSIDSEVEWHLYSQVHYAQKLDNISGREEELLSSDVKQSLNDIKSDGEKEEVKSLVILSDSDVIQISDGSEVIILSDSPEEDSVYNTKGKKLVTFQTKDTRHATPNTIKTTGHSFPDSCHLDTKGHHNQRRAEESSASTVSRSAKIHQILINEDSSAAEDKEESSLSESELSDNIESWMLLGCHKQDGDNRIQLNIEGYGTSISEGERRDGWSIGDKDLEAQIGNYVPLRKANRYYMADKNIICRNCDKQGHLSKNCSASRKLPACCLCGNRGHKQYSCPARYCSNCFLPGHFSLECIEKAYWKKRCHRCNMTGHYADACPEIWRQYHLTVHAGHLKKSKCQPRRHQATVYCYNCAKKGHLGYKCSENRMFSGSFPASPFIYIYDREHDIKKRLQRIRNKVEELKEAGLLPLVVKRSYKETENKVHLSTKKQKHLLKEYKKGSKKERHYRDKRNTRTEKQREKKHKKQFVSSSHYMEEDFPRGNTVQLPEYSTQIPWKYDPVLFTRGKEVQHAAEFPDAAERKKKKKQNKKRKRDHSTDANESLFLIKQRKKKAKKYFSNH</sequence>
<feature type="compositionally biased region" description="Basic residues" evidence="10">
    <location>
        <begin position="599"/>
        <end position="612"/>
    </location>
</feature>
<dbReference type="KEGG" id="gsh:117346897"/>
<dbReference type="FunFam" id="4.10.60.10:FF:000020">
    <property type="entry name" value="Zinc finger CCHC domain-containing protein 7"/>
    <property type="match status" value="1"/>
</dbReference>
<evidence type="ECO:0000256" key="7">
    <source>
        <dbReference type="ARBA" id="ARBA00041190"/>
    </source>
</evidence>
<dbReference type="GO" id="GO:0031499">
    <property type="term" value="C:TRAMP complex"/>
    <property type="evidence" value="ECO:0007669"/>
    <property type="project" value="TreeGrafter"/>
</dbReference>
<protein>
    <recommendedName>
        <fullName evidence="7">Zinc finger CCHC domain-containing protein 7</fullName>
    </recommendedName>
    <alternativeName>
        <fullName evidence="8">TRAMP-like complex RNA-binding factor ZCCHC7</fullName>
    </alternativeName>
</protein>
<feature type="compositionally biased region" description="Basic and acidic residues" evidence="10">
    <location>
        <begin position="525"/>
        <end position="538"/>
    </location>
</feature>
<dbReference type="RefSeq" id="XP_033773028.1">
    <property type="nucleotide sequence ID" value="XM_033917137.1"/>
</dbReference>
<dbReference type="SUPFAM" id="SSF57756">
    <property type="entry name" value="Retrovirus zinc finger-like domains"/>
    <property type="match status" value="2"/>
</dbReference>
<evidence type="ECO:0000256" key="10">
    <source>
        <dbReference type="SAM" id="MobiDB-lite"/>
    </source>
</evidence>
<evidence type="ECO:0000256" key="1">
    <source>
        <dbReference type="ARBA" id="ARBA00004604"/>
    </source>
</evidence>
<keyword evidence="2" id="KW-0479">Metal-binding</keyword>
<dbReference type="Pfam" id="PF00098">
    <property type="entry name" value="zf-CCHC"/>
    <property type="match status" value="1"/>
</dbReference>
<dbReference type="Proteomes" id="UP000515159">
    <property type="component" value="Chromosome 1"/>
</dbReference>
<dbReference type="CTD" id="84186"/>
<evidence type="ECO:0000256" key="2">
    <source>
        <dbReference type="ARBA" id="ARBA00022723"/>
    </source>
</evidence>
<name>A0A6P8PDX4_GEOSA</name>
<dbReference type="FunCoup" id="A0A6P8PDX4">
    <property type="interactions" value="3311"/>
</dbReference>
<gene>
    <name evidence="14" type="primary">ZCCHC7</name>
</gene>
<feature type="compositionally biased region" description="Polar residues" evidence="10">
    <location>
        <begin position="180"/>
        <end position="190"/>
    </location>
</feature>
<proteinExistence type="predicted"/>
<feature type="domain" description="CCHC-type" evidence="12">
    <location>
        <begin position="383"/>
        <end position="399"/>
    </location>
</feature>
<keyword evidence="5" id="KW-0862">Zinc</keyword>
<dbReference type="PANTHER" id="PTHR46543:SF1">
    <property type="entry name" value="ZINC FINGER CCHC DOMAIN-CONTAINING PROTEIN 7"/>
    <property type="match status" value="1"/>
</dbReference>
<dbReference type="GO" id="GO:0071031">
    <property type="term" value="P:nuclear mRNA surveillance of mRNA 3'-end processing"/>
    <property type="evidence" value="ECO:0007669"/>
    <property type="project" value="TreeGrafter"/>
</dbReference>
<dbReference type="GO" id="GO:0071036">
    <property type="term" value="P:nuclear polyadenylation-dependent snoRNA catabolic process"/>
    <property type="evidence" value="ECO:0007669"/>
    <property type="project" value="TreeGrafter"/>
</dbReference>
<dbReference type="GO" id="GO:0071037">
    <property type="term" value="P:nuclear polyadenylation-dependent snRNA catabolic process"/>
    <property type="evidence" value="ECO:0007669"/>
    <property type="project" value="TreeGrafter"/>
</dbReference>
<evidence type="ECO:0000256" key="6">
    <source>
        <dbReference type="ARBA" id="ARBA00023242"/>
    </source>
</evidence>
<feature type="region of interest" description="Disordered" evidence="10">
    <location>
        <begin position="180"/>
        <end position="221"/>
    </location>
</feature>
<dbReference type="SMART" id="SM00343">
    <property type="entry name" value="ZnF_C2HC"/>
    <property type="match status" value="5"/>
</dbReference>
<dbReference type="GO" id="GO:0071038">
    <property type="term" value="P:TRAMP-dependent tRNA surveillance pathway"/>
    <property type="evidence" value="ECO:0007669"/>
    <property type="project" value="TreeGrafter"/>
</dbReference>
<dbReference type="GO" id="GO:0008270">
    <property type="term" value="F:zinc ion binding"/>
    <property type="evidence" value="ECO:0007669"/>
    <property type="project" value="UniProtKB-KW"/>
</dbReference>
<keyword evidence="11" id="KW-1133">Transmembrane helix</keyword>
<feature type="compositionally biased region" description="Basic and acidic residues" evidence="10">
    <location>
        <begin position="196"/>
        <end position="211"/>
    </location>
</feature>
<organism evidence="13 14">
    <name type="scientific">Geotrypetes seraphini</name>
    <name type="common">Gaboon caecilian</name>
    <name type="synonym">Caecilia seraphini</name>
    <dbReference type="NCBI Taxonomy" id="260995"/>
    <lineage>
        <taxon>Eukaryota</taxon>
        <taxon>Metazoa</taxon>
        <taxon>Chordata</taxon>
        <taxon>Craniata</taxon>
        <taxon>Vertebrata</taxon>
        <taxon>Euteleostomi</taxon>
        <taxon>Amphibia</taxon>
        <taxon>Gymnophiona</taxon>
        <taxon>Geotrypetes</taxon>
    </lineage>
</organism>
<dbReference type="InParanoid" id="A0A6P8PDX4"/>
<dbReference type="GO" id="GO:0003723">
    <property type="term" value="F:RNA binding"/>
    <property type="evidence" value="ECO:0007669"/>
    <property type="project" value="TreeGrafter"/>
</dbReference>
<keyword evidence="3" id="KW-0677">Repeat</keyword>
<feature type="domain" description="CCHC-type" evidence="12">
    <location>
        <begin position="429"/>
        <end position="444"/>
    </location>
</feature>
<keyword evidence="11" id="KW-0472">Membrane</keyword>
<dbReference type="GeneID" id="117346897"/>
<reference evidence="14" key="1">
    <citation type="submission" date="2025-08" db="UniProtKB">
        <authorList>
            <consortium name="RefSeq"/>
        </authorList>
    </citation>
    <scope>IDENTIFICATION</scope>
</reference>
<dbReference type="GO" id="GO:0071039">
    <property type="term" value="P:nuclear polyadenylation-dependent CUT catabolic process"/>
    <property type="evidence" value="ECO:0007669"/>
    <property type="project" value="TreeGrafter"/>
</dbReference>
<feature type="region of interest" description="Disordered" evidence="10">
    <location>
        <begin position="591"/>
        <end position="638"/>
    </location>
</feature>
<keyword evidence="4 9" id="KW-0863">Zinc-finger</keyword>
<dbReference type="InterPro" id="IPR051644">
    <property type="entry name" value="TRAMP_AT-DNA-binding"/>
</dbReference>
<evidence type="ECO:0000256" key="8">
    <source>
        <dbReference type="ARBA" id="ARBA00043023"/>
    </source>
</evidence>
<dbReference type="GO" id="GO:0071035">
    <property type="term" value="P:nuclear polyadenylation-dependent rRNA catabolic process"/>
    <property type="evidence" value="ECO:0007669"/>
    <property type="project" value="TreeGrafter"/>
</dbReference>
<feature type="region of interest" description="Disordered" evidence="10">
    <location>
        <begin position="515"/>
        <end position="558"/>
    </location>
</feature>
<dbReference type="Gene3D" id="4.10.60.10">
    <property type="entry name" value="Zinc finger, CCHC-type"/>
    <property type="match status" value="2"/>
</dbReference>
<evidence type="ECO:0000256" key="5">
    <source>
        <dbReference type="ARBA" id="ARBA00022833"/>
    </source>
</evidence>
<dbReference type="InterPro" id="IPR001878">
    <property type="entry name" value="Znf_CCHC"/>
</dbReference>
<dbReference type="OrthoDB" id="7608935at2759"/>
<feature type="domain" description="CCHC-type" evidence="12">
    <location>
        <begin position="321"/>
        <end position="334"/>
    </location>
</feature>